<accession>A0A1R1X692</accession>
<keyword evidence="2" id="KW-1185">Reference proteome</keyword>
<evidence type="ECO:0000313" key="2">
    <source>
        <dbReference type="Proteomes" id="UP000187283"/>
    </source>
</evidence>
<dbReference type="AlphaFoldDB" id="A0A1R1X692"/>
<evidence type="ECO:0000313" key="1">
    <source>
        <dbReference type="EMBL" id="OMJ10144.1"/>
    </source>
</evidence>
<sequence>MHRNTYELMGHYGTLWKIIGNQRKSWNAMETYGASKNIMINFGIQWNVIHSLNLSFKSKLSPVFTPPFVPNANVLSVLEDILGYSIGKIVLPLKIPSVN</sequence>
<organism evidence="1 2">
    <name type="scientific">Smittium culicis</name>
    <dbReference type="NCBI Taxonomy" id="133412"/>
    <lineage>
        <taxon>Eukaryota</taxon>
        <taxon>Fungi</taxon>
        <taxon>Fungi incertae sedis</taxon>
        <taxon>Zoopagomycota</taxon>
        <taxon>Kickxellomycotina</taxon>
        <taxon>Harpellomycetes</taxon>
        <taxon>Harpellales</taxon>
        <taxon>Legeriomycetaceae</taxon>
        <taxon>Smittium</taxon>
    </lineage>
</organism>
<gene>
    <name evidence="1" type="ORF">AYI70_g10510</name>
</gene>
<protein>
    <submittedName>
        <fullName evidence="1">Uncharacterized protein</fullName>
    </submittedName>
</protein>
<name>A0A1R1X692_9FUNG</name>
<comment type="caution">
    <text evidence="1">The sequence shown here is derived from an EMBL/GenBank/DDBJ whole genome shotgun (WGS) entry which is preliminary data.</text>
</comment>
<dbReference type="EMBL" id="LSSN01005146">
    <property type="protein sequence ID" value="OMJ10144.1"/>
    <property type="molecule type" value="Genomic_DNA"/>
</dbReference>
<dbReference type="Proteomes" id="UP000187283">
    <property type="component" value="Unassembled WGS sequence"/>
</dbReference>
<proteinExistence type="predicted"/>
<reference evidence="1 2" key="1">
    <citation type="submission" date="2017-01" db="EMBL/GenBank/DDBJ databases">
        <authorList>
            <person name="Mah S.A."/>
            <person name="Swanson W.J."/>
            <person name="Moy G.W."/>
            <person name="Vacquier V.D."/>
        </authorList>
    </citation>
    <scope>NUCLEOTIDE SEQUENCE [LARGE SCALE GENOMIC DNA]</scope>
    <source>
        <strain evidence="1 2">GSMNP</strain>
    </source>
</reference>